<dbReference type="OrthoDB" id="1939598at2759"/>
<dbReference type="RefSeq" id="XP_013348914.1">
    <property type="nucleotide sequence ID" value="XM_013493460.1"/>
</dbReference>
<evidence type="ECO:0000256" key="7">
    <source>
        <dbReference type="SAM" id="MobiDB-lite"/>
    </source>
</evidence>
<feature type="compositionally biased region" description="Polar residues" evidence="7">
    <location>
        <begin position="62"/>
        <end position="71"/>
    </location>
</feature>
<sequence length="272" mass="30138">MSTYNGRRAPNVSQYIANLNTVPSAADLAAQQELGIFDDDLAMFTSTQFFDFDGDMPAFNDMPQQQQSPANLQPDMHKPLDFGNTNNFQFPDFNFQQQSRPRTLPPSPPNGLAIAPSPSTRLDFSAQHAPHMVQPQAAFSHASPQVGEKRKSTVAAMSSPDDLEDESRMAAEEDKRRRNTAASARFRVKKKQREQALEKTAKDMSDKVQLLEARVNQLEMENKWLKGLITEKNLKGPNAKSETTEIKAPETIIDSSKKGVGTEQGADQAVEA</sequence>
<dbReference type="PROSITE" id="PS00036">
    <property type="entry name" value="BZIP_BASIC"/>
    <property type="match status" value="1"/>
</dbReference>
<evidence type="ECO:0000256" key="1">
    <source>
        <dbReference type="ARBA" id="ARBA00004123"/>
    </source>
</evidence>
<evidence type="ECO:0000256" key="6">
    <source>
        <dbReference type="SAM" id="Coils"/>
    </source>
</evidence>
<evidence type="ECO:0000313" key="10">
    <source>
        <dbReference type="Proteomes" id="UP000030641"/>
    </source>
</evidence>
<dbReference type="OMA" id="EFDKFTD"/>
<feature type="compositionally biased region" description="Low complexity" evidence="7">
    <location>
        <begin position="84"/>
        <end position="98"/>
    </location>
</feature>
<dbReference type="InParanoid" id="A0A074YRV5"/>
<dbReference type="SUPFAM" id="SSF57959">
    <property type="entry name" value="Leucine zipper domain"/>
    <property type="match status" value="1"/>
</dbReference>
<evidence type="ECO:0000256" key="4">
    <source>
        <dbReference type="ARBA" id="ARBA00023163"/>
    </source>
</evidence>
<gene>
    <name evidence="9" type="ORF">AUEXF2481DRAFT_84489</name>
</gene>
<feature type="domain" description="BZIP" evidence="8">
    <location>
        <begin position="173"/>
        <end position="232"/>
    </location>
</feature>
<dbReference type="InterPro" id="IPR046347">
    <property type="entry name" value="bZIP_sf"/>
</dbReference>
<evidence type="ECO:0000256" key="2">
    <source>
        <dbReference type="ARBA" id="ARBA00023015"/>
    </source>
</evidence>
<keyword evidence="6" id="KW-0175">Coiled coil</keyword>
<dbReference type="PANTHER" id="PTHR13044:SF14">
    <property type="entry name" value="CRYPTOCEPHAL, ISOFORM A"/>
    <property type="match status" value="1"/>
</dbReference>
<dbReference type="HOGENOM" id="CLU_056562_0_0_1"/>
<dbReference type="GeneID" id="25371819"/>
<feature type="region of interest" description="Disordered" evidence="7">
    <location>
        <begin position="139"/>
        <end position="184"/>
    </location>
</feature>
<comment type="subcellular location">
    <subcellularLocation>
        <location evidence="1">Nucleus</location>
    </subcellularLocation>
</comment>
<dbReference type="Proteomes" id="UP000030641">
    <property type="component" value="Unassembled WGS sequence"/>
</dbReference>
<dbReference type="GO" id="GO:0005634">
    <property type="term" value="C:nucleus"/>
    <property type="evidence" value="ECO:0007669"/>
    <property type="project" value="UniProtKB-SubCell"/>
</dbReference>
<dbReference type="AlphaFoldDB" id="A0A074YRV5"/>
<dbReference type="GO" id="GO:0001228">
    <property type="term" value="F:DNA-binding transcription activator activity, RNA polymerase II-specific"/>
    <property type="evidence" value="ECO:0007669"/>
    <property type="project" value="TreeGrafter"/>
</dbReference>
<dbReference type="Pfam" id="PF07716">
    <property type="entry name" value="bZIP_2"/>
    <property type="match status" value="1"/>
</dbReference>
<dbReference type="GO" id="GO:0000977">
    <property type="term" value="F:RNA polymerase II transcription regulatory region sequence-specific DNA binding"/>
    <property type="evidence" value="ECO:0007669"/>
    <property type="project" value="TreeGrafter"/>
</dbReference>
<dbReference type="Gene3D" id="1.20.5.170">
    <property type="match status" value="1"/>
</dbReference>
<dbReference type="PANTHER" id="PTHR13044">
    <property type="entry name" value="ACTIVATING TRANSCRIPTION FACTOR ATF 4/5"/>
    <property type="match status" value="1"/>
</dbReference>
<evidence type="ECO:0000256" key="5">
    <source>
        <dbReference type="ARBA" id="ARBA00023242"/>
    </source>
</evidence>
<evidence type="ECO:0000259" key="8">
    <source>
        <dbReference type="PROSITE" id="PS50217"/>
    </source>
</evidence>
<feature type="region of interest" description="Disordered" evidence="7">
    <location>
        <begin position="235"/>
        <end position="272"/>
    </location>
</feature>
<protein>
    <recommendedName>
        <fullName evidence="8">BZIP domain-containing protein</fullName>
    </recommendedName>
</protein>
<dbReference type="EMBL" id="KL584749">
    <property type="protein sequence ID" value="KER00411.1"/>
    <property type="molecule type" value="Genomic_DNA"/>
</dbReference>
<keyword evidence="2" id="KW-0805">Transcription regulation</keyword>
<feature type="region of interest" description="Disordered" evidence="7">
    <location>
        <begin position="58"/>
        <end position="118"/>
    </location>
</feature>
<evidence type="ECO:0000313" key="9">
    <source>
        <dbReference type="EMBL" id="KER00411.1"/>
    </source>
</evidence>
<feature type="compositionally biased region" description="Basic and acidic residues" evidence="7">
    <location>
        <begin position="166"/>
        <end position="176"/>
    </location>
</feature>
<name>A0A074YRV5_AURSE</name>
<keyword evidence="3" id="KW-0238">DNA-binding</keyword>
<evidence type="ECO:0000256" key="3">
    <source>
        <dbReference type="ARBA" id="ARBA00023125"/>
    </source>
</evidence>
<dbReference type="STRING" id="1043005.A0A074YRV5"/>
<dbReference type="CDD" id="cd14705">
    <property type="entry name" value="bZIP_Zip1"/>
    <property type="match status" value="1"/>
</dbReference>
<organism evidence="9 10">
    <name type="scientific">Aureobasidium subglaciale (strain EXF-2481)</name>
    <name type="common">Aureobasidium pullulans var. subglaciale</name>
    <dbReference type="NCBI Taxonomy" id="1043005"/>
    <lineage>
        <taxon>Eukaryota</taxon>
        <taxon>Fungi</taxon>
        <taxon>Dikarya</taxon>
        <taxon>Ascomycota</taxon>
        <taxon>Pezizomycotina</taxon>
        <taxon>Dothideomycetes</taxon>
        <taxon>Dothideomycetidae</taxon>
        <taxon>Dothideales</taxon>
        <taxon>Saccotheciaceae</taxon>
        <taxon>Aureobasidium</taxon>
    </lineage>
</organism>
<keyword evidence="4" id="KW-0804">Transcription</keyword>
<proteinExistence type="predicted"/>
<dbReference type="InterPro" id="IPR004827">
    <property type="entry name" value="bZIP"/>
</dbReference>
<dbReference type="SMART" id="SM00338">
    <property type="entry name" value="BRLZ"/>
    <property type="match status" value="1"/>
</dbReference>
<keyword evidence="10" id="KW-1185">Reference proteome</keyword>
<keyword evidence="5" id="KW-0539">Nucleus</keyword>
<dbReference type="FunFam" id="1.20.5.170:FF:000075">
    <property type="entry name" value="BZIP transcription factor (MetR)"/>
    <property type="match status" value="1"/>
</dbReference>
<reference evidence="9 10" key="1">
    <citation type="journal article" date="2014" name="BMC Genomics">
        <title>Genome sequencing of four Aureobasidium pullulans varieties: biotechnological potential, stress tolerance, and description of new species.</title>
        <authorList>
            <person name="Gostin Ar C."/>
            <person name="Ohm R.A."/>
            <person name="Kogej T."/>
            <person name="Sonjak S."/>
            <person name="Turk M."/>
            <person name="Zajc J."/>
            <person name="Zalar P."/>
            <person name="Grube M."/>
            <person name="Sun H."/>
            <person name="Han J."/>
            <person name="Sharma A."/>
            <person name="Chiniquy J."/>
            <person name="Ngan C.Y."/>
            <person name="Lipzen A."/>
            <person name="Barry K."/>
            <person name="Grigoriev I.V."/>
            <person name="Gunde-Cimerman N."/>
        </authorList>
    </citation>
    <scope>NUCLEOTIDE SEQUENCE [LARGE SCALE GENOMIC DNA]</scope>
    <source>
        <strain evidence="9 10">EXF-2481</strain>
    </source>
</reference>
<dbReference type="PROSITE" id="PS50217">
    <property type="entry name" value="BZIP"/>
    <property type="match status" value="1"/>
</dbReference>
<accession>A0A074YRV5</accession>
<feature type="coiled-coil region" evidence="6">
    <location>
        <begin position="194"/>
        <end position="228"/>
    </location>
</feature>